<keyword evidence="4 5" id="KW-0472">Membrane</keyword>
<feature type="domain" description="RDD" evidence="6">
    <location>
        <begin position="25"/>
        <end position="109"/>
    </location>
</feature>
<reference evidence="7 8" key="1">
    <citation type="submission" date="2015-06" db="EMBL/GenBank/DDBJ databases">
        <title>Draft genome sequence of the purine-degrading Clostridium cylindrosporum HC-1 (DSM 605).</title>
        <authorList>
            <person name="Poehlein A."/>
            <person name="Schiel-Bengelsdorf B."/>
            <person name="Bengelsdorf F."/>
            <person name="Daniel R."/>
            <person name="Duerre P."/>
        </authorList>
    </citation>
    <scope>NUCLEOTIDE SEQUENCE [LARGE SCALE GENOMIC DNA]</scope>
    <source>
        <strain evidence="7 8">DSM 605</strain>
    </source>
</reference>
<comment type="caution">
    <text evidence="7">The sequence shown here is derived from an EMBL/GenBank/DDBJ whole genome shotgun (WGS) entry which is preliminary data.</text>
</comment>
<evidence type="ECO:0000256" key="3">
    <source>
        <dbReference type="ARBA" id="ARBA00022989"/>
    </source>
</evidence>
<keyword evidence="8" id="KW-1185">Reference proteome</keyword>
<protein>
    <recommendedName>
        <fullName evidence="6">RDD domain-containing protein</fullName>
    </recommendedName>
</protein>
<dbReference type="AlphaFoldDB" id="A0A0J8DAQ9"/>
<feature type="transmembrane region" description="Helical" evidence="5">
    <location>
        <begin position="143"/>
        <end position="165"/>
    </location>
</feature>
<feature type="transmembrane region" description="Helical" evidence="5">
    <location>
        <begin position="39"/>
        <end position="62"/>
    </location>
</feature>
<evidence type="ECO:0000313" key="7">
    <source>
        <dbReference type="EMBL" id="KMT22937.1"/>
    </source>
</evidence>
<dbReference type="GO" id="GO:0016020">
    <property type="term" value="C:membrane"/>
    <property type="evidence" value="ECO:0007669"/>
    <property type="project" value="UniProtKB-SubCell"/>
</dbReference>
<name>A0A0J8DAQ9_CLOCY</name>
<dbReference type="RefSeq" id="WP_048569660.1">
    <property type="nucleotide sequence ID" value="NZ_LFVU01000004.1"/>
</dbReference>
<keyword evidence="3 5" id="KW-1133">Transmembrane helix</keyword>
<dbReference type="Pfam" id="PF06271">
    <property type="entry name" value="RDD"/>
    <property type="match status" value="1"/>
</dbReference>
<gene>
    <name evidence="7" type="ORF">CLCY_5c01760</name>
</gene>
<comment type="subcellular location">
    <subcellularLocation>
        <location evidence="1">Membrane</location>
        <topology evidence="1">Multi-pass membrane protein</topology>
    </subcellularLocation>
</comment>
<evidence type="ECO:0000256" key="4">
    <source>
        <dbReference type="ARBA" id="ARBA00023136"/>
    </source>
</evidence>
<evidence type="ECO:0000256" key="5">
    <source>
        <dbReference type="SAM" id="Phobius"/>
    </source>
</evidence>
<dbReference type="EMBL" id="LFVU01000004">
    <property type="protein sequence ID" value="KMT22937.1"/>
    <property type="molecule type" value="Genomic_DNA"/>
</dbReference>
<dbReference type="InterPro" id="IPR010432">
    <property type="entry name" value="RDD"/>
</dbReference>
<evidence type="ECO:0000259" key="6">
    <source>
        <dbReference type="Pfam" id="PF06271"/>
    </source>
</evidence>
<dbReference type="STRING" id="1121307.CLCY_5c01760"/>
<sequence length="504" mass="57129">MKLIFLSLRAGSYIIDIIFYTACVYILGGLSYYSIILSLLILFTYRIITSCLLGATLGMKVLGLSLSRHDFKTVLKRELYRIASRPFYIGYLFALGGDHSQCLHDKMAGVKIIYISRKKRHDKKPHDKSINDSRLPLKKPSSYMLILTVLLTVLSIGNFTTKFLMNHVGMIGFTKKYTSSEYYNNLDSDLNTIKSQEGLFKSTIGMKFTEVITIGSRDTLIKISPKDSTTEVYMMKPRGKDIIGEYLYTLPYKAEYIDTVSLNGKKLLTYLTKDKKLHIVDSYGNIIHSTDSSLNTPIDLKVGILNGIQSIVVICNNGYAEIFHIGNDITSVYKGKIGEDISPEQFLVDDYLYILTRSNPKLLYKYKFNNSMHFLAKNPISIDSASTFEKINLKGKEYFVLSDVKRANMTFNAGRIQLSKIFTKDGKLKYNLGARRGSLYTYKVNQVENVLDINGDGKDEIIIKSVRKGNVTGDSYTLNVYEPNAFLTVNEVLTKLLKVFNYVI</sequence>
<proteinExistence type="predicted"/>
<dbReference type="Proteomes" id="UP000036756">
    <property type="component" value="Unassembled WGS sequence"/>
</dbReference>
<dbReference type="PATRIC" id="fig|1121307.3.peg.2114"/>
<accession>A0A0J8DAQ9</accession>
<organism evidence="7 8">
    <name type="scientific">Clostridium cylindrosporum DSM 605</name>
    <dbReference type="NCBI Taxonomy" id="1121307"/>
    <lineage>
        <taxon>Bacteria</taxon>
        <taxon>Bacillati</taxon>
        <taxon>Bacillota</taxon>
        <taxon>Clostridia</taxon>
        <taxon>Eubacteriales</taxon>
        <taxon>Clostridiaceae</taxon>
        <taxon>Clostridium</taxon>
    </lineage>
</organism>
<evidence type="ECO:0000313" key="8">
    <source>
        <dbReference type="Proteomes" id="UP000036756"/>
    </source>
</evidence>
<feature type="transmembrane region" description="Helical" evidence="5">
    <location>
        <begin position="12"/>
        <end position="33"/>
    </location>
</feature>
<keyword evidence="2 5" id="KW-0812">Transmembrane</keyword>
<evidence type="ECO:0000256" key="2">
    <source>
        <dbReference type="ARBA" id="ARBA00022692"/>
    </source>
</evidence>
<evidence type="ECO:0000256" key="1">
    <source>
        <dbReference type="ARBA" id="ARBA00004141"/>
    </source>
</evidence>